<dbReference type="EMBL" id="GL732612">
    <property type="protein sequence ID" value="EFX71174.1"/>
    <property type="molecule type" value="Genomic_DNA"/>
</dbReference>
<name>E9HAG2_DAPPU</name>
<dbReference type="KEGG" id="dpx:DAPPUDRAFT_111914"/>
<dbReference type="GO" id="GO:0034474">
    <property type="term" value="P:U2 snRNA 3'-end processing"/>
    <property type="evidence" value="ECO:0007669"/>
    <property type="project" value="InterPro"/>
</dbReference>
<gene>
    <name evidence="1" type="ORF">DAPPUDRAFT_111914</name>
</gene>
<evidence type="ECO:0000313" key="1">
    <source>
        <dbReference type="EMBL" id="EFX71174.1"/>
    </source>
</evidence>
<dbReference type="GO" id="GO:0032039">
    <property type="term" value="C:integrator complex"/>
    <property type="evidence" value="ECO:0007669"/>
    <property type="project" value="InterPro"/>
</dbReference>
<accession>E9HAG2</accession>
<organism evidence="1 2">
    <name type="scientific">Daphnia pulex</name>
    <name type="common">Water flea</name>
    <dbReference type="NCBI Taxonomy" id="6669"/>
    <lineage>
        <taxon>Eukaryota</taxon>
        <taxon>Metazoa</taxon>
        <taxon>Ecdysozoa</taxon>
        <taxon>Arthropoda</taxon>
        <taxon>Crustacea</taxon>
        <taxon>Branchiopoda</taxon>
        <taxon>Diplostraca</taxon>
        <taxon>Cladocera</taxon>
        <taxon>Anomopoda</taxon>
        <taxon>Daphniidae</taxon>
        <taxon>Daphnia</taxon>
    </lineage>
</organism>
<evidence type="ECO:0000313" key="2">
    <source>
        <dbReference type="Proteomes" id="UP000000305"/>
    </source>
</evidence>
<dbReference type="PANTHER" id="PTHR21224:SF1">
    <property type="entry name" value="INTEGRATOR COMPLEX SUBUNIT 1"/>
    <property type="match status" value="1"/>
</dbReference>
<protein>
    <submittedName>
        <fullName evidence="1">Uncharacterized protein</fullName>
    </submittedName>
</protein>
<dbReference type="eggNOG" id="KOG4596">
    <property type="taxonomic scope" value="Eukaryota"/>
</dbReference>
<dbReference type="HOGENOM" id="CLU_837481_0_0_1"/>
<dbReference type="InterPro" id="IPR038902">
    <property type="entry name" value="INTS1"/>
</dbReference>
<dbReference type="InParanoid" id="E9HAG2"/>
<dbReference type="AlphaFoldDB" id="E9HAG2"/>
<dbReference type="OrthoDB" id="19938at2759"/>
<dbReference type="PANTHER" id="PTHR21224">
    <property type="entry name" value="INTEGRATOR COMPLEX SUBUNIT 1"/>
    <property type="match status" value="1"/>
</dbReference>
<reference evidence="1 2" key="1">
    <citation type="journal article" date="2011" name="Science">
        <title>The ecoresponsive genome of Daphnia pulex.</title>
        <authorList>
            <person name="Colbourne J.K."/>
            <person name="Pfrender M.E."/>
            <person name="Gilbert D."/>
            <person name="Thomas W.K."/>
            <person name="Tucker A."/>
            <person name="Oakley T.H."/>
            <person name="Tokishita S."/>
            <person name="Aerts A."/>
            <person name="Arnold G.J."/>
            <person name="Basu M.K."/>
            <person name="Bauer D.J."/>
            <person name="Caceres C.E."/>
            <person name="Carmel L."/>
            <person name="Casola C."/>
            <person name="Choi J.H."/>
            <person name="Detter J.C."/>
            <person name="Dong Q."/>
            <person name="Dusheyko S."/>
            <person name="Eads B.D."/>
            <person name="Frohlich T."/>
            <person name="Geiler-Samerotte K.A."/>
            <person name="Gerlach D."/>
            <person name="Hatcher P."/>
            <person name="Jogdeo S."/>
            <person name="Krijgsveld J."/>
            <person name="Kriventseva E.V."/>
            <person name="Kultz D."/>
            <person name="Laforsch C."/>
            <person name="Lindquist E."/>
            <person name="Lopez J."/>
            <person name="Manak J.R."/>
            <person name="Muller J."/>
            <person name="Pangilinan J."/>
            <person name="Patwardhan R.P."/>
            <person name="Pitluck S."/>
            <person name="Pritham E.J."/>
            <person name="Rechtsteiner A."/>
            <person name="Rho M."/>
            <person name="Rogozin I.B."/>
            <person name="Sakarya O."/>
            <person name="Salamov A."/>
            <person name="Schaack S."/>
            <person name="Shapiro H."/>
            <person name="Shiga Y."/>
            <person name="Skalitzky C."/>
            <person name="Smith Z."/>
            <person name="Souvorov A."/>
            <person name="Sung W."/>
            <person name="Tang Z."/>
            <person name="Tsuchiya D."/>
            <person name="Tu H."/>
            <person name="Vos H."/>
            <person name="Wang M."/>
            <person name="Wolf Y.I."/>
            <person name="Yamagata H."/>
            <person name="Yamada T."/>
            <person name="Ye Y."/>
            <person name="Shaw J.R."/>
            <person name="Andrews J."/>
            <person name="Crease T.J."/>
            <person name="Tang H."/>
            <person name="Lucas S.M."/>
            <person name="Robertson H.M."/>
            <person name="Bork P."/>
            <person name="Koonin E.V."/>
            <person name="Zdobnov E.M."/>
            <person name="Grigoriev I.V."/>
            <person name="Lynch M."/>
            <person name="Boore J.L."/>
        </authorList>
    </citation>
    <scope>NUCLEOTIDE SEQUENCE [LARGE SCALE GENOMIC DNA]</scope>
</reference>
<dbReference type="Proteomes" id="UP000000305">
    <property type="component" value="Unassembled WGS sequence"/>
</dbReference>
<sequence>MGKLFSYCSASLLIQAILDLDRSLGLSLKASSRLSRENISSPLPLERPCRVGSACIGVGGIGAGVCSSSDRLSQSTCRVSSSLISPPNFPSSVSSVPPTAPSSSTSAAAWAGSIVRCCLGPDSLIQILIIGLSKEHLITAPDALELADQLLRRCAAVHNLGFFMPEADNQEIFDMVLRLTAYHYPKNIVLPQEYTPPNLAISTIYWKAWLMLLMLIAHNPGSLGSEAWNSFPTLRALMEMCITNDFATSSGTTDQTELQLTSLDPRGSTRRPPPAVIEQLRTLNATLRLGHLLCRSRQPEFLLEILRRQRNAQSKPWLADLFESNEERDSLN</sequence>
<proteinExistence type="predicted"/>
<keyword evidence="2" id="KW-1185">Reference proteome</keyword>
<dbReference type="STRING" id="6669.E9HAG2"/>